<feature type="region of interest" description="Disordered" evidence="1">
    <location>
        <begin position="628"/>
        <end position="710"/>
    </location>
</feature>
<feature type="compositionally biased region" description="Basic and acidic residues" evidence="1">
    <location>
        <begin position="349"/>
        <end position="358"/>
    </location>
</feature>
<accession>A0A4R0REH7</accession>
<evidence type="ECO:0008006" key="4">
    <source>
        <dbReference type="Google" id="ProtNLM"/>
    </source>
</evidence>
<feature type="compositionally biased region" description="Polar residues" evidence="1">
    <location>
        <begin position="25"/>
        <end position="34"/>
    </location>
</feature>
<dbReference type="OrthoDB" id="2687876at2759"/>
<dbReference type="InterPro" id="IPR011009">
    <property type="entry name" value="Kinase-like_dom_sf"/>
</dbReference>
<comment type="caution">
    <text evidence="2">The sequence shown here is derived from an EMBL/GenBank/DDBJ whole genome shotgun (WGS) entry which is preliminary data.</text>
</comment>
<protein>
    <recommendedName>
        <fullName evidence="4">Protein kinase domain-containing protein</fullName>
    </recommendedName>
</protein>
<dbReference type="STRING" id="92696.A0A4R0REH7"/>
<evidence type="ECO:0000313" key="3">
    <source>
        <dbReference type="Proteomes" id="UP000292702"/>
    </source>
</evidence>
<sequence length="797" mass="89159">MFRFLTQLLSPWSHPEPSPAEEQYPPSQENLSRCTPSPTPTSTASSEAEVDSVGEEIFSQEELIYWQPSDNCLELYVPHGRWKWAKGLPMLNPLVLQDVHTDLRYSQCSMSIRQGYLGGRAITYLDKHWDYNSDMSHFFRELAVFKRLRHLQGDGIPRVIGVYSNVFGLHIALELPHDTFWMLANKGISPALKQRCITAIRKFHSYGFLHGQPDLRHILIGADGRVSLIDFRKTRALEALSDLTLDQADPAEIAKEMRIFKYKLDFENAIAKEHSKIQRMKEAVKWMSVESVKKQAASYGISITHQMEPPLLMEDVSEPPDLQEDFESHWIKSSREMFEIEIEVVAPNRTDEEAESARESLLSIGPESDWPPQSRKRKATSASHAPRSAPPKRARTAQSLQDLAQVMQTIAKYTHESAERKRKRSESSSEPSPHSEPSSSSELSPAPALIPTASSTPPSKRQRTAQDSDVSSALARSTHSRAVRDTTSAHPRSPVVYEVFSSFSAEDGPNLPVATSSRSTATVTIPDSLTTSVKIRDFADEAFHGRHGLYVPHPPTENRMALNRNMHLRWTNCITTLESTPLDATCHYVPDPRRLVQRTTAKAKHAVLGLGSFRRIWRAESPPRAGTGVRYPHALTGGSTLKPQRTFTPVDGEPEFFVSNDTLQLTPKRSRGHSDPSPRSATATPYPKSILRRTPVAKPISNDPSHWPDTSMMYDGPRTVVVDGLNGPVLNGEIQPSDRAMKRERLDAEDAILIRKQEIWATAFSEAFPLAAAEAHIPVSHFSTPVTDVSEDLPIVL</sequence>
<dbReference type="EMBL" id="RWJN01000262">
    <property type="protein sequence ID" value="TCD63985.1"/>
    <property type="molecule type" value="Genomic_DNA"/>
</dbReference>
<proteinExistence type="predicted"/>
<reference evidence="2 3" key="1">
    <citation type="submission" date="2018-11" db="EMBL/GenBank/DDBJ databases">
        <title>Genome assembly of Steccherinum ochraceum LE-BIN_3174, the white-rot fungus of the Steccherinaceae family (The Residual Polyporoid clade, Polyporales, Basidiomycota).</title>
        <authorList>
            <person name="Fedorova T.V."/>
            <person name="Glazunova O.A."/>
            <person name="Landesman E.O."/>
            <person name="Moiseenko K.V."/>
            <person name="Psurtseva N.V."/>
            <person name="Savinova O.S."/>
            <person name="Shakhova N.V."/>
            <person name="Tyazhelova T.V."/>
            <person name="Vasina D.V."/>
        </authorList>
    </citation>
    <scope>NUCLEOTIDE SEQUENCE [LARGE SCALE GENOMIC DNA]</scope>
    <source>
        <strain evidence="2 3">LE-BIN_3174</strain>
    </source>
</reference>
<evidence type="ECO:0000313" key="2">
    <source>
        <dbReference type="EMBL" id="TCD63985.1"/>
    </source>
</evidence>
<feature type="compositionally biased region" description="Polar residues" evidence="1">
    <location>
        <begin position="452"/>
        <end position="477"/>
    </location>
</feature>
<feature type="region of interest" description="Disordered" evidence="1">
    <location>
        <begin position="349"/>
        <end position="399"/>
    </location>
</feature>
<dbReference type="Proteomes" id="UP000292702">
    <property type="component" value="Unassembled WGS sequence"/>
</dbReference>
<name>A0A4R0REH7_9APHY</name>
<organism evidence="2 3">
    <name type="scientific">Steccherinum ochraceum</name>
    <dbReference type="NCBI Taxonomy" id="92696"/>
    <lineage>
        <taxon>Eukaryota</taxon>
        <taxon>Fungi</taxon>
        <taxon>Dikarya</taxon>
        <taxon>Basidiomycota</taxon>
        <taxon>Agaricomycotina</taxon>
        <taxon>Agaricomycetes</taxon>
        <taxon>Polyporales</taxon>
        <taxon>Steccherinaceae</taxon>
        <taxon>Steccherinum</taxon>
    </lineage>
</organism>
<feature type="compositionally biased region" description="Polar residues" evidence="1">
    <location>
        <begin position="637"/>
        <end position="647"/>
    </location>
</feature>
<keyword evidence="3" id="KW-1185">Reference proteome</keyword>
<feature type="compositionally biased region" description="Low complexity" evidence="1">
    <location>
        <begin position="428"/>
        <end position="449"/>
    </location>
</feature>
<dbReference type="AlphaFoldDB" id="A0A4R0REH7"/>
<feature type="region of interest" description="Disordered" evidence="1">
    <location>
        <begin position="414"/>
        <end position="490"/>
    </location>
</feature>
<evidence type="ECO:0000256" key="1">
    <source>
        <dbReference type="SAM" id="MobiDB-lite"/>
    </source>
</evidence>
<feature type="region of interest" description="Disordered" evidence="1">
    <location>
        <begin position="12"/>
        <end position="49"/>
    </location>
</feature>
<dbReference type="SUPFAM" id="SSF56112">
    <property type="entry name" value="Protein kinase-like (PK-like)"/>
    <property type="match status" value="1"/>
</dbReference>
<gene>
    <name evidence="2" type="ORF">EIP91_004687</name>
</gene>